<protein>
    <submittedName>
        <fullName evidence="2">Uncharacterized protein</fullName>
    </submittedName>
</protein>
<name>A0AAV2SQL6_MEGNR</name>
<keyword evidence="3" id="KW-1185">Reference proteome</keyword>
<organism evidence="2 3">
    <name type="scientific">Meganyctiphanes norvegica</name>
    <name type="common">Northern krill</name>
    <name type="synonym">Thysanopoda norvegica</name>
    <dbReference type="NCBI Taxonomy" id="48144"/>
    <lineage>
        <taxon>Eukaryota</taxon>
        <taxon>Metazoa</taxon>
        <taxon>Ecdysozoa</taxon>
        <taxon>Arthropoda</taxon>
        <taxon>Crustacea</taxon>
        <taxon>Multicrustacea</taxon>
        <taxon>Malacostraca</taxon>
        <taxon>Eumalacostraca</taxon>
        <taxon>Eucarida</taxon>
        <taxon>Euphausiacea</taxon>
        <taxon>Euphausiidae</taxon>
        <taxon>Meganyctiphanes</taxon>
    </lineage>
</organism>
<accession>A0AAV2SQL6</accession>
<feature type="non-terminal residue" evidence="2">
    <location>
        <position position="1"/>
    </location>
</feature>
<comment type="caution">
    <text evidence="2">The sequence shown here is derived from an EMBL/GenBank/DDBJ whole genome shotgun (WGS) entry which is preliminary data.</text>
</comment>
<proteinExistence type="predicted"/>
<evidence type="ECO:0000313" key="2">
    <source>
        <dbReference type="EMBL" id="CAL4238826.1"/>
    </source>
</evidence>
<dbReference type="AlphaFoldDB" id="A0AAV2SQL6"/>
<feature type="region of interest" description="Disordered" evidence="1">
    <location>
        <begin position="17"/>
        <end position="40"/>
    </location>
</feature>
<dbReference type="Proteomes" id="UP001497623">
    <property type="component" value="Unassembled WGS sequence"/>
</dbReference>
<reference evidence="2 3" key="1">
    <citation type="submission" date="2024-05" db="EMBL/GenBank/DDBJ databases">
        <authorList>
            <person name="Wallberg A."/>
        </authorList>
    </citation>
    <scope>NUCLEOTIDE SEQUENCE [LARGE SCALE GENOMIC DNA]</scope>
</reference>
<dbReference type="EMBL" id="CAXKWB010124623">
    <property type="protein sequence ID" value="CAL4238826.1"/>
    <property type="molecule type" value="Genomic_DNA"/>
</dbReference>
<feature type="compositionally biased region" description="Basic residues" evidence="1">
    <location>
        <begin position="17"/>
        <end position="26"/>
    </location>
</feature>
<sequence length="281" mass="32975">KSSCLESEEELRQKRYIKGTKTKNKPKTSIIASDEEREGEPQLVFTKNKNSMLGDESEEDIEVEQSKNHTKMIKMPRKSIIVSHNKDEEKDNQTFVRKIKQPKSKINVDKQLSIKLKDIPKQSKCKVKKTTKENSNNHWQIEELILPDSNEISDIVKSEVFLKEELNEFDTVQEHKSMDDVLWAIDKVFDLLEKSTEGLWTKTPNEIENDLYDVLQSLKLERFENSSYPNIYNLDVNYRQLYIHFSGVDGMILQHALLCKQRYPNCRYIPDDHQEDMSCCV</sequence>
<evidence type="ECO:0000313" key="3">
    <source>
        <dbReference type="Proteomes" id="UP001497623"/>
    </source>
</evidence>
<gene>
    <name evidence="2" type="ORF">MNOR_LOCUS40494</name>
</gene>
<evidence type="ECO:0000256" key="1">
    <source>
        <dbReference type="SAM" id="MobiDB-lite"/>
    </source>
</evidence>